<dbReference type="HOGENOM" id="CLU_982662_0_0_0"/>
<feature type="domain" description="DUF4440" evidence="2">
    <location>
        <begin position="170"/>
        <end position="278"/>
    </location>
</feature>
<dbReference type="AlphaFoldDB" id="W0RKE6"/>
<dbReference type="InterPro" id="IPR032710">
    <property type="entry name" value="NTF2-like_dom_sf"/>
</dbReference>
<dbReference type="KEGG" id="gba:J421_3684"/>
<proteinExistence type="predicted"/>
<evidence type="ECO:0000259" key="2">
    <source>
        <dbReference type="Pfam" id="PF14534"/>
    </source>
</evidence>
<protein>
    <recommendedName>
        <fullName evidence="2">DUF4440 domain-containing protein</fullName>
    </recommendedName>
</protein>
<dbReference type="Gene3D" id="3.10.450.50">
    <property type="match status" value="1"/>
</dbReference>
<reference evidence="3 4" key="1">
    <citation type="journal article" date="2014" name="Genome Announc.">
        <title>Genome Sequence and Methylome of Soil Bacterium Gemmatirosa kalamazoonensis KBS708T, a Member of the Rarely Cultivated Gemmatimonadetes Phylum.</title>
        <authorList>
            <person name="Debruyn J.M."/>
            <person name="Radosevich M."/>
            <person name="Wommack K.E."/>
            <person name="Polson S.W."/>
            <person name="Hauser L.J."/>
            <person name="Fawaz M.N."/>
            <person name="Korlach J."/>
            <person name="Tsai Y.C."/>
        </authorList>
    </citation>
    <scope>NUCLEOTIDE SEQUENCE [LARGE SCALE GENOMIC DNA]</scope>
    <source>
        <strain evidence="3 4">KBS708</strain>
    </source>
</reference>
<accession>W0RKE6</accession>
<dbReference type="InParanoid" id="W0RKE6"/>
<feature type="chain" id="PRO_5004794516" description="DUF4440 domain-containing protein" evidence="1">
    <location>
        <begin position="20"/>
        <end position="283"/>
    </location>
</feature>
<dbReference type="Pfam" id="PF14534">
    <property type="entry name" value="DUF4440"/>
    <property type="match status" value="1"/>
</dbReference>
<feature type="signal peptide" evidence="1">
    <location>
        <begin position="1"/>
        <end position="19"/>
    </location>
</feature>
<dbReference type="eggNOG" id="COG4319">
    <property type="taxonomic scope" value="Bacteria"/>
</dbReference>
<gene>
    <name evidence="3" type="ORF">J421_3684</name>
</gene>
<sequence>MRRLLAAAACLAAASPAAAQPTRPPRVPSDVVAFFSGEWSCAGAFANGRPIESDISFAPTLDSAWLAGAHVDRAPNRFAARLQWGGDASGGLLSVLTDNFGGARRFRAAPWQGGTLAFTTDTTAGRRERFTYRRASDSTFRMTYEVSRDGQAWALGDSLTCRRVDDAAAIRAVLDSTAAGWNRGDLSRYLWAYVDTATSMGSNGPERGIAAIEAQMRAGFWRTGRPLQTLHYEHVVVRPLGTGHALVTGQFVLTGGGRPDRTGWFTTVWARTPAGWRMIHDHS</sequence>
<dbReference type="PATRIC" id="fig|861299.3.peg.3740"/>
<dbReference type="EMBL" id="CP007128">
    <property type="protein sequence ID" value="AHG91221.1"/>
    <property type="molecule type" value="Genomic_DNA"/>
</dbReference>
<dbReference type="SUPFAM" id="SSF54427">
    <property type="entry name" value="NTF2-like"/>
    <property type="match status" value="1"/>
</dbReference>
<dbReference type="InterPro" id="IPR027843">
    <property type="entry name" value="DUF4440"/>
</dbReference>
<dbReference type="OrthoDB" id="120856at2"/>
<keyword evidence="1" id="KW-0732">Signal</keyword>
<name>W0RKE6_9BACT</name>
<evidence type="ECO:0000313" key="3">
    <source>
        <dbReference type="EMBL" id="AHG91221.1"/>
    </source>
</evidence>
<evidence type="ECO:0000313" key="4">
    <source>
        <dbReference type="Proteomes" id="UP000019151"/>
    </source>
</evidence>
<dbReference type="Proteomes" id="UP000019151">
    <property type="component" value="Chromosome"/>
</dbReference>
<organism evidence="3 4">
    <name type="scientific">Gemmatirosa kalamazoonensis</name>
    <dbReference type="NCBI Taxonomy" id="861299"/>
    <lineage>
        <taxon>Bacteria</taxon>
        <taxon>Pseudomonadati</taxon>
        <taxon>Gemmatimonadota</taxon>
        <taxon>Gemmatimonadia</taxon>
        <taxon>Gemmatimonadales</taxon>
        <taxon>Gemmatimonadaceae</taxon>
        <taxon>Gemmatirosa</taxon>
    </lineage>
</organism>
<evidence type="ECO:0000256" key="1">
    <source>
        <dbReference type="SAM" id="SignalP"/>
    </source>
</evidence>
<dbReference type="RefSeq" id="WP_025412675.1">
    <property type="nucleotide sequence ID" value="NZ_CP007128.1"/>
</dbReference>
<keyword evidence="4" id="KW-1185">Reference proteome</keyword>